<accession>A0A514K2R3</accession>
<keyword evidence="4" id="KW-1185">Reference proteome</keyword>
<evidence type="ECO:0000313" key="4">
    <source>
        <dbReference type="Proteomes" id="UP000316651"/>
    </source>
</evidence>
<keyword evidence="1" id="KW-0472">Membrane</keyword>
<keyword evidence="1" id="KW-1133">Transmembrane helix</keyword>
<feature type="transmembrane region" description="Helical" evidence="1">
    <location>
        <begin position="6"/>
        <end position="25"/>
    </location>
</feature>
<protein>
    <submittedName>
        <fullName evidence="2">Uncharacterized protein</fullName>
    </submittedName>
</protein>
<dbReference type="RefSeq" id="YP_010772860.1">
    <property type="nucleotide sequence ID" value="NC_074656.1"/>
</dbReference>
<feature type="transmembrane region" description="Helical" evidence="1">
    <location>
        <begin position="32"/>
        <end position="55"/>
    </location>
</feature>
<evidence type="ECO:0000313" key="3">
    <source>
        <dbReference type="EMBL" id="QDI73968.1"/>
    </source>
</evidence>
<dbReference type="GeneID" id="55015668"/>
<reference evidence="2 4" key="1">
    <citation type="submission" date="2019-02" db="EMBL/GenBank/DDBJ databases">
        <title>Spindle-shaped viruses infect a marine ammonia-oxidizing thaumarchaeon.</title>
        <authorList>
            <person name="Kim J.-G."/>
            <person name="Kim S.-J."/>
            <person name="Rhee S.-K."/>
        </authorList>
    </citation>
    <scope>NUCLEOTIDE SEQUENCE [LARGE SCALE GENOMIC DNA]</scope>
    <source>
        <strain evidence="2">NSV1</strain>
        <strain evidence="3">NSV3</strain>
    </source>
</reference>
<organism evidence="2 4">
    <name type="scientific">Nitrosopumilus spindle-shaped virus</name>
    <dbReference type="NCBI Taxonomy" id="2508184"/>
    <lineage>
        <taxon>Viruses</taxon>
        <taxon>Viruses incertae sedis</taxon>
        <taxon>Thaspiviridae</taxon>
        <taxon>Nitmarvirus</taxon>
        <taxon>Nitmarvirus maris</taxon>
        <taxon>Nitmarvirus NSV1</taxon>
    </lineage>
</organism>
<dbReference type="KEGG" id="vg:55015668"/>
<sequence length="111" mass="12308">MNKILKHSLLYFCCVFVPIIPYVYAKKKLRGLIVEGSAFGLVLLGSNLMAFALSVTIDANTPPEQINVDDLLVQFYFGLAVVITAGLGTIADSFYVLYKKLKEEKSTVQEK</sequence>
<dbReference type="KEGG" id="vg:80402587"/>
<dbReference type="GeneID" id="80402587"/>
<dbReference type="RefSeq" id="YP_009824141.1">
    <property type="nucleotide sequence ID" value="NC_048199.1"/>
</dbReference>
<accession>A0A514K520</accession>
<dbReference type="Proteomes" id="UP000316651">
    <property type="component" value="Segment"/>
</dbReference>
<dbReference type="EMBL" id="MK570054">
    <property type="protein sequence ID" value="QDI73968.1"/>
    <property type="molecule type" value="Genomic_DNA"/>
</dbReference>
<feature type="transmembrane region" description="Helical" evidence="1">
    <location>
        <begin position="75"/>
        <end position="98"/>
    </location>
</feature>
<proteinExistence type="predicted"/>
<name>A0A514K2R3_9VIRU</name>
<evidence type="ECO:0000256" key="1">
    <source>
        <dbReference type="SAM" id="Phobius"/>
    </source>
</evidence>
<evidence type="ECO:0000313" key="2">
    <source>
        <dbReference type="EMBL" id="QDI73920.1"/>
    </source>
</evidence>
<dbReference type="EMBL" id="MK570053">
    <property type="protein sequence ID" value="QDI73920.1"/>
    <property type="molecule type" value="Genomic_DNA"/>
</dbReference>
<keyword evidence="1" id="KW-0812">Transmembrane</keyword>